<gene>
    <name evidence="2" type="ORF">RMAR00112_LOCUS35529</name>
</gene>
<evidence type="ECO:0000259" key="1">
    <source>
        <dbReference type="SMART" id="SM00226"/>
    </source>
</evidence>
<protein>
    <recommendedName>
        <fullName evidence="1">Phosphotyrosine protein phosphatase I domain-containing protein</fullName>
    </recommendedName>
</protein>
<accession>A0A7S3EP53</accession>
<dbReference type="AlphaFoldDB" id="A0A7S3EP53"/>
<dbReference type="SMART" id="SM00226">
    <property type="entry name" value="LMWPc"/>
    <property type="match status" value="1"/>
</dbReference>
<dbReference type="InterPro" id="IPR036196">
    <property type="entry name" value="Ptyr_pPase_sf"/>
</dbReference>
<name>A0A7S3EP53_9RHOD</name>
<evidence type="ECO:0000313" key="2">
    <source>
        <dbReference type="EMBL" id="CAE0067450.1"/>
    </source>
</evidence>
<dbReference type="SUPFAM" id="SSF52788">
    <property type="entry name" value="Phosphotyrosine protein phosphatases I"/>
    <property type="match status" value="1"/>
</dbReference>
<proteinExistence type="predicted"/>
<dbReference type="Pfam" id="PF01451">
    <property type="entry name" value="LMWPc"/>
    <property type="match status" value="1"/>
</dbReference>
<feature type="domain" description="Phosphotyrosine protein phosphatase I" evidence="1">
    <location>
        <begin position="67"/>
        <end position="229"/>
    </location>
</feature>
<dbReference type="InterPro" id="IPR023485">
    <property type="entry name" value="Ptyr_pPase"/>
</dbReference>
<organism evidence="2">
    <name type="scientific">Rhodosorus marinus</name>
    <dbReference type="NCBI Taxonomy" id="101924"/>
    <lineage>
        <taxon>Eukaryota</taxon>
        <taxon>Rhodophyta</taxon>
        <taxon>Stylonematophyceae</taxon>
        <taxon>Stylonematales</taxon>
        <taxon>Stylonemataceae</taxon>
        <taxon>Rhodosorus</taxon>
    </lineage>
</organism>
<dbReference type="EMBL" id="HBHW01045823">
    <property type="protein sequence ID" value="CAE0067450.1"/>
    <property type="molecule type" value="Transcribed_RNA"/>
</dbReference>
<reference evidence="2" key="1">
    <citation type="submission" date="2021-01" db="EMBL/GenBank/DDBJ databases">
        <authorList>
            <person name="Corre E."/>
            <person name="Pelletier E."/>
            <person name="Niang G."/>
            <person name="Scheremetjew M."/>
            <person name="Finn R."/>
            <person name="Kale V."/>
            <person name="Holt S."/>
            <person name="Cochrane G."/>
            <person name="Meng A."/>
            <person name="Brown T."/>
            <person name="Cohen L."/>
        </authorList>
    </citation>
    <scope>NUCLEOTIDE SEQUENCE</scope>
    <source>
        <strain evidence="2">CCMP 769</strain>
    </source>
</reference>
<sequence length="243" mass="27348">MLAFLGSAFVLERTRSSRTRECGPSRVSRWRLLSDASVPSSAEEALRRWKSSRNLRPIRLDGSKKSLSVLFICDNCWRAIFAEKQLMKQAEAAGVGGILLALSAGYNTKPGDPIPFPIIEEAAKKGIDLNEEKPCASFSLRNDLENHDYIICLDRRVRSKVLSDAEQLARTLKEDYARWESKIRLLRDIDGDQSLTKSAWELDISKFNTTNNETVMDDIERACAAFLKVLLEMGLEDGCTSKE</sequence>
<dbReference type="Gene3D" id="3.40.50.2300">
    <property type="match status" value="1"/>
</dbReference>